<keyword evidence="2" id="KW-1185">Reference proteome</keyword>
<dbReference type="EMBL" id="CP032050">
    <property type="protein sequence ID" value="AYN66701.1"/>
    <property type="molecule type" value="Genomic_DNA"/>
</dbReference>
<evidence type="ECO:0000313" key="1">
    <source>
        <dbReference type="EMBL" id="AYN66701.1"/>
    </source>
</evidence>
<organism evidence="1 2">
    <name type="scientific">Euzebyella marina</name>
    <dbReference type="NCBI Taxonomy" id="1761453"/>
    <lineage>
        <taxon>Bacteria</taxon>
        <taxon>Pseudomonadati</taxon>
        <taxon>Bacteroidota</taxon>
        <taxon>Flavobacteriia</taxon>
        <taxon>Flavobacteriales</taxon>
        <taxon>Flavobacteriaceae</taxon>
        <taxon>Euzebyella</taxon>
    </lineage>
</organism>
<reference evidence="1 2" key="1">
    <citation type="submission" date="2018-08" db="EMBL/GenBank/DDBJ databases">
        <title>The reduced genetic potential of extracellular carbohydrate catabolism in Euzebyella marina RN62, a Flavobacteriia bacterium isolated from the hadal water.</title>
        <authorList>
            <person name="Xue C."/>
        </authorList>
    </citation>
    <scope>NUCLEOTIDE SEQUENCE [LARGE SCALE GENOMIC DNA]</scope>
    <source>
        <strain evidence="1 2">RN62</strain>
    </source>
</reference>
<proteinExistence type="predicted"/>
<dbReference type="KEGG" id="emar:D1013_04545"/>
<dbReference type="AlphaFoldDB" id="A0A3G2L3C6"/>
<gene>
    <name evidence="1" type="ORF">D1013_04545</name>
</gene>
<protein>
    <submittedName>
        <fullName evidence="1">Uncharacterized protein</fullName>
    </submittedName>
</protein>
<name>A0A3G2L3C6_9FLAO</name>
<dbReference type="Proteomes" id="UP000276309">
    <property type="component" value="Chromosome"/>
</dbReference>
<accession>A0A3G2L3C6</accession>
<sequence>MSWSQFDRVNSFSNNKWAGGQQLEKPQFFILPWQPGTQLVEKETNLSIKVDSLGLKPVKALQDSSGTIIIYVSDISTPVCADGDCRLMDIRFYWTLLGGYAGFDSYQQSPLTKHDHDEFVYADYLKLHQLLLDDNSILKRRKVDELVKKPQVSENENVDAVAGATIKEVKESVVSGALYSCYTAWHIVHGVVKNQIRELTVKGLSEDQLVSMLSVDNPDYQIFVLKRFSKAQYEKNYKQIAAIFKDGIPLVRSYIVKNVPSSFWENETLQTPFWNCFSDLDINSRSLLLEKIAMAPLTIIYELSKNLGVMTKNQLKQYLNHLSNTKGIDKVLIESLKSFADDPNETYNYLVDNFLEDYVE</sequence>
<evidence type="ECO:0000313" key="2">
    <source>
        <dbReference type="Proteomes" id="UP000276309"/>
    </source>
</evidence>
<dbReference type="OrthoDB" id="6400902at2"/>